<dbReference type="Pfam" id="PF02357">
    <property type="entry name" value="NusG"/>
    <property type="match status" value="1"/>
</dbReference>
<keyword evidence="1" id="KW-0889">Transcription antitermination</keyword>
<reference evidence="5 6" key="1">
    <citation type="submission" date="2016-10" db="EMBL/GenBank/DDBJ databases">
        <authorList>
            <person name="Varghese N."/>
            <person name="Submissions S."/>
        </authorList>
    </citation>
    <scope>NUCLEOTIDE SEQUENCE [LARGE SCALE GENOMIC DNA]</scope>
    <source>
        <strain evidence="5 6">BS3652</strain>
    </source>
</reference>
<dbReference type="SUPFAM" id="SSF82679">
    <property type="entry name" value="N-utilization substance G protein NusG, N-terminal domain"/>
    <property type="match status" value="1"/>
</dbReference>
<keyword evidence="3" id="KW-0804">Transcription</keyword>
<keyword evidence="6" id="KW-1185">Reference proteome</keyword>
<dbReference type="NCBIfam" id="NF006534">
    <property type="entry name" value="PRK09014.1"/>
    <property type="match status" value="1"/>
</dbReference>
<dbReference type="EMBL" id="FNRS01000001">
    <property type="protein sequence ID" value="SEC02803.1"/>
    <property type="molecule type" value="Genomic_DNA"/>
</dbReference>
<gene>
    <name evidence="5" type="ORF">SAMN04490203_1652</name>
</gene>
<protein>
    <submittedName>
        <fullName evidence="5">Transcriptional antiterminator RfaH</fullName>
    </submittedName>
</protein>
<evidence type="ECO:0000313" key="5">
    <source>
        <dbReference type="EMBL" id="SEC02803.1"/>
    </source>
</evidence>
<dbReference type="InterPro" id="IPR010215">
    <property type="entry name" value="Transcription_antiterm_RfaH"/>
</dbReference>
<dbReference type="InterPro" id="IPR006645">
    <property type="entry name" value="NGN-like_dom"/>
</dbReference>
<evidence type="ECO:0000256" key="1">
    <source>
        <dbReference type="ARBA" id="ARBA00022814"/>
    </source>
</evidence>
<dbReference type="InterPro" id="IPR043425">
    <property type="entry name" value="NusG-like"/>
</dbReference>
<organism evidence="5 6">
    <name type="scientific">Pseudomonas taetrolens</name>
    <dbReference type="NCBI Taxonomy" id="47884"/>
    <lineage>
        <taxon>Bacteria</taxon>
        <taxon>Pseudomonadati</taxon>
        <taxon>Pseudomonadota</taxon>
        <taxon>Gammaproteobacteria</taxon>
        <taxon>Pseudomonadales</taxon>
        <taxon>Pseudomonadaceae</taxon>
        <taxon>Pseudomonas</taxon>
    </lineage>
</organism>
<dbReference type="Gene3D" id="3.30.70.940">
    <property type="entry name" value="NusG, N-terminal domain"/>
    <property type="match status" value="1"/>
</dbReference>
<proteinExistence type="predicted"/>
<dbReference type="SMART" id="SM00738">
    <property type="entry name" value="NGN"/>
    <property type="match status" value="1"/>
</dbReference>
<dbReference type="RefSeq" id="WP_048382536.1">
    <property type="nucleotide sequence ID" value="NZ_FNRS01000001.1"/>
</dbReference>
<dbReference type="NCBIfam" id="TIGR01955">
    <property type="entry name" value="RfaH"/>
    <property type="match status" value="1"/>
</dbReference>
<accession>A0A1H4P5X7</accession>
<dbReference type="InterPro" id="IPR036735">
    <property type="entry name" value="NGN_dom_sf"/>
</dbReference>
<evidence type="ECO:0000256" key="3">
    <source>
        <dbReference type="ARBA" id="ARBA00023163"/>
    </source>
</evidence>
<sequence>MTSSLLAQEPAASGSRDWYLVQCKPKQDERAEENLVRQGYTCSRPVCRREKTLRGQVQCAQESLFPGYLFIHMPHGANWAPLRSTRGVARVVAFGSRPLAVGHELILQLQGRAQSHVISTFSPGDNVTILDQGFAGIESIFMAMEGEERVILLINLMSRQQQISLPLARIACR</sequence>
<keyword evidence="2" id="KW-0805">Transcription regulation</keyword>
<feature type="domain" description="NusG-like N-terminal" evidence="4">
    <location>
        <begin position="15"/>
        <end position="113"/>
    </location>
</feature>
<name>A0A1H4P5X7_PSETA</name>
<evidence type="ECO:0000256" key="2">
    <source>
        <dbReference type="ARBA" id="ARBA00023015"/>
    </source>
</evidence>
<dbReference type="PANTHER" id="PTHR30265:SF7">
    <property type="entry name" value="TRANSCRIPTION ANTITERMINATION PROTEIN RFAH"/>
    <property type="match status" value="1"/>
</dbReference>
<dbReference type="CDD" id="cd09892">
    <property type="entry name" value="NGN_SP_RfaH"/>
    <property type="match status" value="1"/>
</dbReference>
<evidence type="ECO:0000259" key="4">
    <source>
        <dbReference type="SMART" id="SM00738"/>
    </source>
</evidence>
<evidence type="ECO:0000313" key="6">
    <source>
        <dbReference type="Proteomes" id="UP000183155"/>
    </source>
</evidence>
<comment type="caution">
    <text evidence="5">The sequence shown here is derived from an EMBL/GenBank/DDBJ whole genome shotgun (WGS) entry which is preliminary data.</text>
</comment>
<dbReference type="Proteomes" id="UP000183155">
    <property type="component" value="Unassembled WGS sequence"/>
</dbReference>
<dbReference type="PANTHER" id="PTHR30265">
    <property type="entry name" value="RHO-INTERACTING TRANSCRIPTION TERMINATION FACTOR NUSG"/>
    <property type="match status" value="1"/>
</dbReference>